<evidence type="ECO:0000313" key="2">
    <source>
        <dbReference type="EMBL" id="MQM14245.1"/>
    </source>
</evidence>
<evidence type="ECO:0000313" key="3">
    <source>
        <dbReference type="Proteomes" id="UP000652761"/>
    </source>
</evidence>
<name>A0A843X6E7_COLES</name>
<dbReference type="AlphaFoldDB" id="A0A843X6E7"/>
<reference evidence="2" key="1">
    <citation type="submission" date="2017-07" db="EMBL/GenBank/DDBJ databases">
        <title>Taro Niue Genome Assembly and Annotation.</title>
        <authorList>
            <person name="Atibalentja N."/>
            <person name="Keating K."/>
            <person name="Fields C.J."/>
        </authorList>
    </citation>
    <scope>NUCLEOTIDE SEQUENCE</scope>
    <source>
        <strain evidence="2">Niue_2</strain>
        <tissue evidence="2">Leaf</tissue>
    </source>
</reference>
<keyword evidence="1" id="KW-0812">Transmembrane</keyword>
<sequence>MSGGLLGVAARAMVLGVVVSLLLLFAGMGALVVIHVCVVGRVFRRGLVAITRGQACAGLPPEDLDVLPCYEYNKLSGDNTDGRTGAAAAFVPYASRASRAATTAGCCPCAGTASTRSALSGCDGYREANVVCVWYVYVFQGLIGLIIWACSTPVSSACHRDNDECRVLNATEVAVVFW</sequence>
<dbReference type="EMBL" id="NMUH01006019">
    <property type="protein sequence ID" value="MQM14245.1"/>
    <property type="molecule type" value="Genomic_DNA"/>
</dbReference>
<gene>
    <name evidence="2" type="ORF">Taro_047175</name>
</gene>
<protein>
    <submittedName>
        <fullName evidence="2">Uncharacterized protein</fullName>
    </submittedName>
</protein>
<comment type="caution">
    <text evidence="2">The sequence shown here is derived from an EMBL/GenBank/DDBJ whole genome shotgun (WGS) entry which is preliminary data.</text>
</comment>
<accession>A0A843X6E7</accession>
<evidence type="ECO:0000256" key="1">
    <source>
        <dbReference type="SAM" id="Phobius"/>
    </source>
</evidence>
<keyword evidence="1" id="KW-1133">Transmembrane helix</keyword>
<keyword evidence="1" id="KW-0472">Membrane</keyword>
<dbReference type="Proteomes" id="UP000652761">
    <property type="component" value="Unassembled WGS sequence"/>
</dbReference>
<organism evidence="2 3">
    <name type="scientific">Colocasia esculenta</name>
    <name type="common">Wild taro</name>
    <name type="synonym">Arum esculentum</name>
    <dbReference type="NCBI Taxonomy" id="4460"/>
    <lineage>
        <taxon>Eukaryota</taxon>
        <taxon>Viridiplantae</taxon>
        <taxon>Streptophyta</taxon>
        <taxon>Embryophyta</taxon>
        <taxon>Tracheophyta</taxon>
        <taxon>Spermatophyta</taxon>
        <taxon>Magnoliopsida</taxon>
        <taxon>Liliopsida</taxon>
        <taxon>Araceae</taxon>
        <taxon>Aroideae</taxon>
        <taxon>Colocasieae</taxon>
        <taxon>Colocasia</taxon>
    </lineage>
</organism>
<proteinExistence type="predicted"/>
<keyword evidence="3" id="KW-1185">Reference proteome</keyword>
<feature type="transmembrane region" description="Helical" evidence="1">
    <location>
        <begin position="12"/>
        <end position="38"/>
    </location>
</feature>
<dbReference type="OrthoDB" id="8062037at2759"/>